<evidence type="ECO:0000313" key="3">
    <source>
        <dbReference type="Proteomes" id="UP000019151"/>
    </source>
</evidence>
<evidence type="ECO:0000256" key="1">
    <source>
        <dbReference type="SAM" id="SignalP"/>
    </source>
</evidence>
<accession>W0REG8</accession>
<feature type="chain" id="PRO_5004794213" evidence="1">
    <location>
        <begin position="28"/>
        <end position="220"/>
    </location>
</feature>
<reference evidence="2 3" key="1">
    <citation type="journal article" date="2014" name="Genome Announc.">
        <title>Genome Sequence and Methylome of Soil Bacterium Gemmatirosa kalamazoonensis KBS708T, a Member of the Rarely Cultivated Gemmatimonadetes Phylum.</title>
        <authorList>
            <person name="Debruyn J.M."/>
            <person name="Radosevich M."/>
            <person name="Wommack K.E."/>
            <person name="Polson S.W."/>
            <person name="Hauser L.J."/>
            <person name="Fawaz M.N."/>
            <person name="Korlach J."/>
            <person name="Tsai Y.C."/>
        </authorList>
    </citation>
    <scope>NUCLEOTIDE SEQUENCE [LARGE SCALE GENOMIC DNA]</scope>
    <source>
        <strain evidence="2 3">KBS708</strain>
    </source>
</reference>
<dbReference type="InParanoid" id="W0REG8"/>
<feature type="signal peptide" evidence="1">
    <location>
        <begin position="1"/>
        <end position="27"/>
    </location>
</feature>
<proteinExistence type="predicted"/>
<dbReference type="RefSeq" id="WP_025410369.1">
    <property type="nucleotide sequence ID" value="NZ_CP007128.1"/>
</dbReference>
<name>W0REG8_9BACT</name>
<keyword evidence="3" id="KW-1185">Reference proteome</keyword>
<dbReference type="eggNOG" id="ENOG50343H2">
    <property type="taxonomic scope" value="Bacteria"/>
</dbReference>
<dbReference type="AlphaFoldDB" id="W0REG8"/>
<sequence>MTVRRTLAAAVVASALALGGWVAPLRAQDARLSAIPDADARAAVGAIIVEAEGRGLPREPLVTKALEGVQKGAPGERIEAAVRAMVGRLLVARDALAPTASPAELDAAAGALAAGVTADAIRVVRLAAPSRSITVALGVLAQLTVRGVPAARAAQAVATLVQRGASHAQLLSMQREVQDDLAAGVPPSTALDLRFRAVIAALPPPAPAPIGRTAVPTSKP</sequence>
<dbReference type="EMBL" id="CP007128">
    <property type="protein sequence ID" value="AHG88842.1"/>
    <property type="molecule type" value="Genomic_DNA"/>
</dbReference>
<dbReference type="Proteomes" id="UP000019151">
    <property type="component" value="Chromosome"/>
</dbReference>
<dbReference type="KEGG" id="gba:J421_1305"/>
<evidence type="ECO:0000313" key="2">
    <source>
        <dbReference type="EMBL" id="AHG88842.1"/>
    </source>
</evidence>
<dbReference type="HOGENOM" id="CLU_1254435_0_0_0"/>
<gene>
    <name evidence="2" type="ORF">J421_1305</name>
</gene>
<keyword evidence="1" id="KW-0732">Signal</keyword>
<protein>
    <submittedName>
        <fullName evidence="2">Uncharacterized protein</fullName>
    </submittedName>
</protein>
<dbReference type="STRING" id="861299.J421_1305"/>
<organism evidence="2 3">
    <name type="scientific">Gemmatirosa kalamazoonensis</name>
    <dbReference type="NCBI Taxonomy" id="861299"/>
    <lineage>
        <taxon>Bacteria</taxon>
        <taxon>Pseudomonadati</taxon>
        <taxon>Gemmatimonadota</taxon>
        <taxon>Gemmatimonadia</taxon>
        <taxon>Gemmatimonadales</taxon>
        <taxon>Gemmatimonadaceae</taxon>
        <taxon>Gemmatirosa</taxon>
    </lineage>
</organism>